<evidence type="ECO:0000313" key="2">
    <source>
        <dbReference type="EMBL" id="JAP61095.1"/>
    </source>
</evidence>
<protein>
    <submittedName>
        <fullName evidence="2">Uncharacterized protein</fullName>
    </submittedName>
</protein>
<feature type="region of interest" description="Disordered" evidence="1">
    <location>
        <begin position="16"/>
        <end position="36"/>
    </location>
</feature>
<organism evidence="2">
    <name type="scientific">Schistocephalus solidus</name>
    <name type="common">Tapeworm</name>
    <dbReference type="NCBI Taxonomy" id="70667"/>
    <lineage>
        <taxon>Eukaryota</taxon>
        <taxon>Metazoa</taxon>
        <taxon>Spiralia</taxon>
        <taxon>Lophotrochozoa</taxon>
        <taxon>Platyhelminthes</taxon>
        <taxon>Cestoda</taxon>
        <taxon>Eucestoda</taxon>
        <taxon>Diphyllobothriidea</taxon>
        <taxon>Diphyllobothriidae</taxon>
        <taxon>Schistocephalus</taxon>
    </lineage>
</organism>
<name>A0A0V0J6N7_SCHSO</name>
<evidence type="ECO:0000256" key="1">
    <source>
        <dbReference type="SAM" id="MobiDB-lite"/>
    </source>
</evidence>
<proteinExistence type="predicted"/>
<sequence length="111" mass="12446">MFCEIRYVLRIPLSQKTSPDQPFASQERPHCSSNAPEKANNILHLTTNSKELAGLANSGFGGRTLLFLRIFQNHHQKHAIFVADNSSSLTNLVRGRLVRSGPTHYRQLGYA</sequence>
<dbReference type="EMBL" id="GEEE01002130">
    <property type="protein sequence ID" value="JAP61095.1"/>
    <property type="molecule type" value="Transcribed_RNA"/>
</dbReference>
<gene>
    <name evidence="2" type="ORF">TR112478</name>
</gene>
<reference evidence="2" key="1">
    <citation type="submission" date="2016-01" db="EMBL/GenBank/DDBJ databases">
        <title>Reference transcriptome for the parasite Schistocephalus solidus: insights into the molecular evolution of parasitism.</title>
        <authorList>
            <person name="Hebert F.O."/>
            <person name="Grambauer S."/>
            <person name="Barber I."/>
            <person name="Landry C.R."/>
            <person name="Aubin-Horth N."/>
        </authorList>
    </citation>
    <scope>NUCLEOTIDE SEQUENCE</scope>
</reference>
<accession>A0A0V0J6N7</accession>
<dbReference type="EMBL" id="GEEE01012169">
    <property type="protein sequence ID" value="JAP51056.1"/>
    <property type="molecule type" value="Transcribed_RNA"/>
</dbReference>
<dbReference type="AlphaFoldDB" id="A0A0V0J6N7"/>